<organism evidence="2 3">
    <name type="scientific">Ancylostoma caninum</name>
    <name type="common">Dog hookworm</name>
    <dbReference type="NCBI Taxonomy" id="29170"/>
    <lineage>
        <taxon>Eukaryota</taxon>
        <taxon>Metazoa</taxon>
        <taxon>Ecdysozoa</taxon>
        <taxon>Nematoda</taxon>
        <taxon>Chromadorea</taxon>
        <taxon>Rhabditida</taxon>
        <taxon>Rhabditina</taxon>
        <taxon>Rhabditomorpha</taxon>
        <taxon>Strongyloidea</taxon>
        <taxon>Ancylostomatidae</taxon>
        <taxon>Ancylostomatinae</taxon>
        <taxon>Ancylostoma</taxon>
    </lineage>
</organism>
<dbReference type="OrthoDB" id="245697at2759"/>
<evidence type="ECO:0000313" key="2">
    <source>
        <dbReference type="EMBL" id="RCN30687.1"/>
    </source>
</evidence>
<comment type="caution">
    <text evidence="2">The sequence shown here is derived from an EMBL/GenBank/DDBJ whole genome shotgun (WGS) entry which is preliminary data.</text>
</comment>
<dbReference type="EMBL" id="JOJR01013202">
    <property type="protein sequence ID" value="RCN25237.1"/>
    <property type="molecule type" value="Genomic_DNA"/>
</dbReference>
<dbReference type="Proteomes" id="UP000252519">
    <property type="component" value="Unassembled WGS sequence"/>
</dbReference>
<dbReference type="STRING" id="29170.A0A368FKJ5"/>
<accession>A0A368FKJ5</accession>
<proteinExistence type="predicted"/>
<keyword evidence="3" id="KW-1185">Reference proteome</keyword>
<protein>
    <submittedName>
        <fullName evidence="2">Uncharacterized protein</fullName>
    </submittedName>
</protein>
<name>A0A368FKJ5_ANCCA</name>
<dbReference type="EMBL" id="JOJR01001492">
    <property type="protein sequence ID" value="RCN30687.1"/>
    <property type="molecule type" value="Genomic_DNA"/>
</dbReference>
<evidence type="ECO:0000313" key="1">
    <source>
        <dbReference type="EMBL" id="RCN25237.1"/>
    </source>
</evidence>
<gene>
    <name evidence="2" type="ORF">ANCCAN_23540</name>
    <name evidence="1" type="ORF">ANCCAN_29052</name>
</gene>
<reference evidence="2 3" key="1">
    <citation type="submission" date="2014-10" db="EMBL/GenBank/DDBJ databases">
        <title>Draft genome of the hookworm Ancylostoma caninum.</title>
        <authorList>
            <person name="Mitreva M."/>
        </authorList>
    </citation>
    <scope>NUCLEOTIDE SEQUENCE [LARGE SCALE GENOMIC DNA]</scope>
    <source>
        <strain evidence="2 3">Baltimore</strain>
    </source>
</reference>
<sequence length="59" mass="7062">MGEVYPEYVTEFGKRLGKDLLIRQGSQLHIVRELQILFEQLIGFHRLLLEEFSSRLDNW</sequence>
<dbReference type="AlphaFoldDB" id="A0A368FKJ5"/>
<evidence type="ECO:0000313" key="3">
    <source>
        <dbReference type="Proteomes" id="UP000252519"/>
    </source>
</evidence>